<dbReference type="EMBL" id="JARAOO010000002">
    <property type="protein sequence ID" value="KAJ7979296.1"/>
    <property type="molecule type" value="Genomic_DNA"/>
</dbReference>
<accession>A0AAD7VKK0</accession>
<dbReference type="InterPro" id="IPR011051">
    <property type="entry name" value="RmlC_Cupin_sf"/>
</dbReference>
<organism evidence="3 4">
    <name type="scientific">Quillaja saponaria</name>
    <name type="common">Soap bark tree</name>
    <dbReference type="NCBI Taxonomy" id="32244"/>
    <lineage>
        <taxon>Eukaryota</taxon>
        <taxon>Viridiplantae</taxon>
        <taxon>Streptophyta</taxon>
        <taxon>Embryophyta</taxon>
        <taxon>Tracheophyta</taxon>
        <taxon>Spermatophyta</taxon>
        <taxon>Magnoliopsida</taxon>
        <taxon>eudicotyledons</taxon>
        <taxon>Gunneridae</taxon>
        <taxon>Pentapetalae</taxon>
        <taxon>rosids</taxon>
        <taxon>fabids</taxon>
        <taxon>Fabales</taxon>
        <taxon>Quillajaceae</taxon>
        <taxon>Quillaja</taxon>
    </lineage>
</organism>
<dbReference type="Gene3D" id="2.60.120.10">
    <property type="entry name" value="Jelly Rolls"/>
    <property type="match status" value="1"/>
</dbReference>
<feature type="domain" description="(S)-ureidoglycine aminohydrolase cupin" evidence="1">
    <location>
        <begin position="38"/>
        <end position="110"/>
    </location>
</feature>
<dbReference type="KEGG" id="qsa:O6P43_002707"/>
<comment type="caution">
    <text evidence="3">The sequence shown here is derived from an EMBL/GenBank/DDBJ whole genome shotgun (WGS) entry which is preliminary data.</text>
</comment>
<proteinExistence type="predicted"/>
<dbReference type="EMBL" id="JARAOO010000002">
    <property type="protein sequence ID" value="KAJ7979291.1"/>
    <property type="molecule type" value="Genomic_DNA"/>
</dbReference>
<dbReference type="PANTHER" id="PTHR33271">
    <property type="entry name" value="OS04G0445200 PROTEIN"/>
    <property type="match status" value="1"/>
</dbReference>
<gene>
    <name evidence="2" type="ORF">O6P43_002707</name>
    <name evidence="3" type="ORF">O6P43_002711</name>
</gene>
<evidence type="ECO:0000259" key="1">
    <source>
        <dbReference type="Pfam" id="PF05899"/>
    </source>
</evidence>
<evidence type="ECO:0000313" key="2">
    <source>
        <dbReference type="EMBL" id="KAJ7979291.1"/>
    </source>
</evidence>
<dbReference type="KEGG" id="qsa:O6P43_002711"/>
<dbReference type="Proteomes" id="UP001163823">
    <property type="component" value="Chromosome 2"/>
</dbReference>
<name>A0AAD7VKK0_QUISA</name>
<dbReference type="InterPro" id="IPR014710">
    <property type="entry name" value="RmlC-like_jellyroll"/>
</dbReference>
<sequence>MSSTDIFGGKIEKNPPESKLTEIFGVKIEKNPPESKLTELGVRSWPRWSCPVSKFPWSFTGRETIYVLEGRVKVNIEGCDGSFELEPRDFAVFPKGMKINCDCTEAFDKHMYLEENV</sequence>
<keyword evidence="4" id="KW-1185">Reference proteome</keyword>
<dbReference type="PANTHER" id="PTHR33271:SF1">
    <property type="entry name" value="RMLC-LIKE JELLY ROLL PROTEIN-RELATED"/>
    <property type="match status" value="1"/>
</dbReference>
<dbReference type="Pfam" id="PF05899">
    <property type="entry name" value="Cupin_3"/>
    <property type="match status" value="1"/>
</dbReference>
<protein>
    <submittedName>
        <fullName evidence="3">RmlC-like cupins superfamily protein</fullName>
    </submittedName>
</protein>
<evidence type="ECO:0000313" key="4">
    <source>
        <dbReference type="Proteomes" id="UP001163823"/>
    </source>
</evidence>
<evidence type="ECO:0000313" key="3">
    <source>
        <dbReference type="EMBL" id="KAJ7979296.1"/>
    </source>
</evidence>
<dbReference type="SUPFAM" id="SSF51182">
    <property type="entry name" value="RmlC-like cupins"/>
    <property type="match status" value="1"/>
</dbReference>
<reference evidence="3" key="1">
    <citation type="journal article" date="2023" name="Science">
        <title>Elucidation of the pathway for biosynthesis of saponin adjuvants from the soapbark tree.</title>
        <authorList>
            <person name="Reed J."/>
            <person name="Orme A."/>
            <person name="El-Demerdash A."/>
            <person name="Owen C."/>
            <person name="Martin L.B.B."/>
            <person name="Misra R.C."/>
            <person name="Kikuchi S."/>
            <person name="Rejzek M."/>
            <person name="Martin A.C."/>
            <person name="Harkess A."/>
            <person name="Leebens-Mack J."/>
            <person name="Louveau T."/>
            <person name="Stephenson M.J."/>
            <person name="Osbourn A."/>
        </authorList>
    </citation>
    <scope>NUCLEOTIDE SEQUENCE</scope>
    <source>
        <strain evidence="3">S10</strain>
    </source>
</reference>
<dbReference type="InterPro" id="IPR008579">
    <property type="entry name" value="UGlyAH_Cupin_dom"/>
</dbReference>
<dbReference type="AlphaFoldDB" id="A0AAD7VKK0"/>